<evidence type="ECO:0000256" key="4">
    <source>
        <dbReference type="ARBA" id="ARBA00013101"/>
    </source>
</evidence>
<dbReference type="PROSITE" id="PS00470">
    <property type="entry name" value="IDH_IMDH"/>
    <property type="match status" value="1"/>
</dbReference>
<dbReference type="GO" id="GO:0005829">
    <property type="term" value="C:cytosol"/>
    <property type="evidence" value="ECO:0007669"/>
    <property type="project" value="TreeGrafter"/>
</dbReference>
<dbReference type="InterPro" id="IPR004429">
    <property type="entry name" value="Isopropylmalate_DH"/>
</dbReference>
<evidence type="ECO:0000256" key="17">
    <source>
        <dbReference type="RuleBase" id="RU004445"/>
    </source>
</evidence>
<evidence type="ECO:0000256" key="3">
    <source>
        <dbReference type="ARBA" id="ARBA00011738"/>
    </source>
</evidence>
<evidence type="ECO:0000256" key="1">
    <source>
        <dbReference type="ARBA" id="ARBA00001936"/>
    </source>
</evidence>
<comment type="function">
    <text evidence="17">Catalyzes the oxidation of 3-carboxy-2-hydroxy-4-methylpentanoate (3-isopropylmalate) to 3-carboxy-4-methyl-2-oxopentanoate. The product decarboxylates to 4-methyl-2 oxopentanoate.</text>
</comment>
<evidence type="ECO:0000256" key="6">
    <source>
        <dbReference type="ARBA" id="ARBA00022603"/>
    </source>
</evidence>
<dbReference type="SMART" id="SM01329">
    <property type="entry name" value="Iso_dh"/>
    <property type="match status" value="1"/>
</dbReference>
<dbReference type="SUPFAM" id="SSF53659">
    <property type="entry name" value="Isocitrate/Isopropylmalate dehydrogenase-like"/>
    <property type="match status" value="1"/>
</dbReference>
<dbReference type="AlphaFoldDB" id="A0A9W7SL45"/>
<feature type="domain" description="Post-SET" evidence="19">
    <location>
        <begin position="560"/>
        <end position="576"/>
    </location>
</feature>
<dbReference type="PANTHER" id="PTHR42979:SF1">
    <property type="entry name" value="3-ISOPROPYLMALATE DEHYDROGENASE"/>
    <property type="match status" value="1"/>
</dbReference>
<dbReference type="Pfam" id="PF00180">
    <property type="entry name" value="Iso_dh"/>
    <property type="match status" value="1"/>
</dbReference>
<dbReference type="GO" id="GO:0003862">
    <property type="term" value="F:3-isopropylmalate dehydrogenase activity"/>
    <property type="evidence" value="ECO:0007669"/>
    <property type="project" value="UniProtKB-EC"/>
</dbReference>
<dbReference type="InterPro" id="IPR046341">
    <property type="entry name" value="SET_dom_sf"/>
</dbReference>
<keyword evidence="6" id="KW-0489">Methyltransferase</keyword>
<keyword evidence="5 17" id="KW-0432">Leucine biosynthesis</keyword>
<keyword evidence="7" id="KW-0028">Amino-acid biosynthesis</keyword>
<accession>A0A9W7SL45</accession>
<keyword evidence="9" id="KW-0949">S-adenosyl-L-methionine</keyword>
<comment type="pathway">
    <text evidence="17">Amino-acid biosynthesis; L-leucine biosynthesis; L-leucine from 3-methyl-2-oxobutanoate: step 3/4.</text>
</comment>
<dbReference type="GO" id="GO:0009098">
    <property type="term" value="P:L-leucine biosynthetic process"/>
    <property type="evidence" value="ECO:0007669"/>
    <property type="project" value="UniProtKB-KW"/>
</dbReference>
<protein>
    <recommendedName>
        <fullName evidence="4 17">3-isopropylmalate dehydrogenase</fullName>
        <ecNumber evidence="4 17">1.1.1.85</ecNumber>
    </recommendedName>
</protein>
<evidence type="ECO:0000256" key="2">
    <source>
        <dbReference type="ARBA" id="ARBA00007769"/>
    </source>
</evidence>
<dbReference type="PROSITE" id="PS50868">
    <property type="entry name" value="POST_SET"/>
    <property type="match status" value="1"/>
</dbReference>
<evidence type="ECO:0000256" key="10">
    <source>
        <dbReference type="ARBA" id="ARBA00022723"/>
    </source>
</evidence>
<evidence type="ECO:0000256" key="9">
    <source>
        <dbReference type="ARBA" id="ARBA00022691"/>
    </source>
</evidence>
<dbReference type="PROSITE" id="PS50280">
    <property type="entry name" value="SET"/>
    <property type="match status" value="1"/>
</dbReference>
<evidence type="ECO:0000256" key="15">
    <source>
        <dbReference type="ARBA" id="ARBA00023304"/>
    </source>
</evidence>
<feature type="domain" description="SET" evidence="18">
    <location>
        <begin position="436"/>
        <end position="552"/>
    </location>
</feature>
<dbReference type="EMBL" id="RIBY02002245">
    <property type="protein sequence ID" value="KAH9822003.1"/>
    <property type="molecule type" value="Genomic_DNA"/>
</dbReference>
<dbReference type="GO" id="GO:0032259">
    <property type="term" value="P:methylation"/>
    <property type="evidence" value="ECO:0007669"/>
    <property type="project" value="UniProtKB-KW"/>
</dbReference>
<evidence type="ECO:0000256" key="13">
    <source>
        <dbReference type="ARBA" id="ARBA00023027"/>
    </source>
</evidence>
<organism evidence="20 21">
    <name type="scientific">Teratosphaeria destructans</name>
    <dbReference type="NCBI Taxonomy" id="418781"/>
    <lineage>
        <taxon>Eukaryota</taxon>
        <taxon>Fungi</taxon>
        <taxon>Dikarya</taxon>
        <taxon>Ascomycota</taxon>
        <taxon>Pezizomycotina</taxon>
        <taxon>Dothideomycetes</taxon>
        <taxon>Dothideomycetidae</taxon>
        <taxon>Mycosphaerellales</taxon>
        <taxon>Teratosphaeriaceae</taxon>
        <taxon>Teratosphaeria</taxon>
    </lineage>
</organism>
<dbReference type="EC" id="1.1.1.85" evidence="4 17"/>
<evidence type="ECO:0000313" key="21">
    <source>
        <dbReference type="Proteomes" id="UP001138500"/>
    </source>
</evidence>
<evidence type="ECO:0000256" key="8">
    <source>
        <dbReference type="ARBA" id="ARBA00022679"/>
    </source>
</evidence>
<comment type="caution">
    <text evidence="20">The sequence shown here is derived from an EMBL/GenBank/DDBJ whole genome shotgun (WGS) entry which is preliminary data.</text>
</comment>
<reference evidence="20 21" key="1">
    <citation type="journal article" date="2018" name="IMA Fungus">
        <title>IMA Genome-F 10: Nine draft genome sequences of Claviceps purpurea s.lat., including C. arundinis, C. humidiphila, and C. cf. spartinae, pseudomolecules for the pitch canker pathogen Fusarium circinatum, draft genome of Davidsoniella eucalypti, Grosmannia galeiformis, Quambalaria eucalypti, and Teratosphaeria destructans.</title>
        <authorList>
            <person name="Wingfield B.D."/>
            <person name="Liu M."/>
            <person name="Nguyen H.D."/>
            <person name="Lane F.A."/>
            <person name="Morgan S.W."/>
            <person name="De Vos L."/>
            <person name="Wilken P.M."/>
            <person name="Duong T.A."/>
            <person name="Aylward J."/>
            <person name="Coetzee M.P."/>
            <person name="Dadej K."/>
            <person name="De Beer Z.W."/>
            <person name="Findlay W."/>
            <person name="Havenga M."/>
            <person name="Kolarik M."/>
            <person name="Menzies J.G."/>
            <person name="Naidoo K."/>
            <person name="Pochopski O."/>
            <person name="Shoukouhi P."/>
            <person name="Santana Q.C."/>
            <person name="Seifert K.A."/>
            <person name="Soal N."/>
            <person name="Steenkamp E.T."/>
            <person name="Tatham C.T."/>
            <person name="van der Nest M.A."/>
            <person name="Wingfield M.J."/>
        </authorList>
    </citation>
    <scope>NUCLEOTIDE SEQUENCE [LARGE SCALE GENOMIC DNA]</scope>
    <source>
        <strain evidence="20">CMW44962</strain>
    </source>
</reference>
<dbReference type="FunFam" id="3.40.718.10:FF:000006">
    <property type="entry name" value="3-isopropylmalate dehydrogenase"/>
    <property type="match status" value="1"/>
</dbReference>
<comment type="subunit">
    <text evidence="3 17">Homodimer.</text>
</comment>
<evidence type="ECO:0000313" key="20">
    <source>
        <dbReference type="EMBL" id="KAH9822003.1"/>
    </source>
</evidence>
<comment type="catalytic activity">
    <reaction evidence="17">
        <text>(2R,3S)-3-isopropylmalate + NAD(+) = 4-methyl-2-oxopentanoate + CO2 + NADH</text>
        <dbReference type="Rhea" id="RHEA:32271"/>
        <dbReference type="ChEBI" id="CHEBI:16526"/>
        <dbReference type="ChEBI" id="CHEBI:17865"/>
        <dbReference type="ChEBI" id="CHEBI:35121"/>
        <dbReference type="ChEBI" id="CHEBI:57540"/>
        <dbReference type="ChEBI" id="CHEBI:57945"/>
        <dbReference type="EC" id="1.1.1.85"/>
    </reaction>
</comment>
<evidence type="ECO:0000259" key="18">
    <source>
        <dbReference type="PROSITE" id="PS50280"/>
    </source>
</evidence>
<keyword evidence="8" id="KW-0808">Transferase</keyword>
<dbReference type="NCBIfam" id="TIGR00169">
    <property type="entry name" value="leuB"/>
    <property type="match status" value="1"/>
</dbReference>
<evidence type="ECO:0000256" key="14">
    <source>
        <dbReference type="ARBA" id="ARBA00023211"/>
    </source>
</evidence>
<keyword evidence="10 17" id="KW-0479">Metal-binding</keyword>
<dbReference type="InterPro" id="IPR024084">
    <property type="entry name" value="IsoPropMal-DH-like_dom"/>
</dbReference>
<dbReference type="GO" id="GO:0051287">
    <property type="term" value="F:NAD binding"/>
    <property type="evidence" value="ECO:0007669"/>
    <property type="project" value="InterPro"/>
</dbReference>
<comment type="similarity">
    <text evidence="2 16">Belongs to the isocitrate and isopropylmalate dehydrogenases family.</text>
</comment>
<evidence type="ECO:0000256" key="12">
    <source>
        <dbReference type="ARBA" id="ARBA00023002"/>
    </source>
</evidence>
<keyword evidence="14" id="KW-0464">Manganese</keyword>
<keyword evidence="15 17" id="KW-0100">Branched-chain amino acid biosynthesis</keyword>
<evidence type="ECO:0000259" key="19">
    <source>
        <dbReference type="PROSITE" id="PS50868"/>
    </source>
</evidence>
<evidence type="ECO:0000256" key="7">
    <source>
        <dbReference type="ARBA" id="ARBA00022605"/>
    </source>
</evidence>
<comment type="cofactor">
    <cofactor evidence="1">
        <name>Mn(2+)</name>
        <dbReference type="ChEBI" id="CHEBI:29035"/>
    </cofactor>
</comment>
<dbReference type="InterPro" id="IPR019818">
    <property type="entry name" value="IsoCit/isopropylmalate_DH_CS"/>
</dbReference>
<dbReference type="Gene3D" id="3.40.718.10">
    <property type="entry name" value="Isopropylmalate Dehydrogenase"/>
    <property type="match status" value="1"/>
</dbReference>
<dbReference type="Gene3D" id="2.170.270.10">
    <property type="entry name" value="SET domain"/>
    <property type="match status" value="1"/>
</dbReference>
<dbReference type="Proteomes" id="UP001138500">
    <property type="component" value="Unassembled WGS sequence"/>
</dbReference>
<proteinExistence type="inferred from homology"/>
<keyword evidence="11" id="KW-0460">Magnesium</keyword>
<gene>
    <name evidence="20" type="ORF">Tdes44962_MAKER04900</name>
</gene>
<evidence type="ECO:0000256" key="16">
    <source>
        <dbReference type="RuleBase" id="RU004443"/>
    </source>
</evidence>
<evidence type="ECO:0000256" key="5">
    <source>
        <dbReference type="ARBA" id="ARBA00022430"/>
    </source>
</evidence>
<sequence>MDAAVLNVSHPKIRITKLSDQFIELQDVFGMDGIGPFASYLLVKDVTDPAAEAIKVLKAVERGSDVKFNFQDHALGGASIDAHGVPLTDEALQAAKNADAVFLGAIGGPKWGTGKVRPEQGILKLRKEMGTYGNLRPCFFASESLVDISPLKASVCKGVNFNIVRELTGGIYFGDRKEDDGSGFALDTEPYSRAEIERVTRLAAFLALAEDPPAPVISLDKANVMATSRLWRKTVTEVMEKEFPQLKLTHQLIDSAAMIMVKNPRALNGVIVTSNLFGDIISDEASVIPGSLGLLPSASLTSSPDGKGKCNGIYEPIHGSAPDISGQGIVNPVAAILSTSMMLKFSFQRPDLAAKVDEAVRVVIDKGIRTKDIEGSASTSEVGDAVMAAISGPISSAAAHAAPAAATTNGKLKSPDEPNVEGALKGAYDLSVNNLDSIARYEPAPGAGISLRSKVSLPAGSHFCYITSHEPQPKPTWKTIQTSETTHTDPQSALLYMNHSCAPTLELHMTTPDSTGLYPRRSEHHPHGVAGEVKVSKDRGIAEGDELTFFYPSTEWQFDRPFDCVCGSKDCVGMVTGAKGLNRQVLEGYYVNDHIWRMKNGQQGVSNGANGHA</sequence>
<name>A0A9W7SL45_9PEZI</name>
<dbReference type="OrthoDB" id="419183at2759"/>
<dbReference type="GO" id="GO:0008168">
    <property type="term" value="F:methyltransferase activity"/>
    <property type="evidence" value="ECO:0007669"/>
    <property type="project" value="UniProtKB-KW"/>
</dbReference>
<dbReference type="SUPFAM" id="SSF82199">
    <property type="entry name" value="SET domain"/>
    <property type="match status" value="1"/>
</dbReference>
<comment type="cofactor">
    <cofactor evidence="17">
        <name>Mg(2+)</name>
        <dbReference type="ChEBI" id="CHEBI:18420"/>
    </cofactor>
    <cofactor evidence="17">
        <name>Mn(2+)</name>
        <dbReference type="ChEBI" id="CHEBI:29035"/>
    </cofactor>
    <text evidence="17">Binds 1 Mg(2+) or Mn(2+) ion per subunit.</text>
</comment>
<keyword evidence="12 16" id="KW-0560">Oxidoreductase</keyword>
<dbReference type="PANTHER" id="PTHR42979">
    <property type="entry name" value="3-ISOPROPYLMALATE DEHYDROGENASE"/>
    <property type="match status" value="1"/>
</dbReference>
<dbReference type="InterPro" id="IPR001214">
    <property type="entry name" value="SET_dom"/>
</dbReference>
<evidence type="ECO:0000256" key="11">
    <source>
        <dbReference type="ARBA" id="ARBA00022842"/>
    </source>
</evidence>
<dbReference type="InterPro" id="IPR003616">
    <property type="entry name" value="Post-SET_dom"/>
</dbReference>
<keyword evidence="13 17" id="KW-0520">NAD</keyword>
<dbReference type="GO" id="GO:0000287">
    <property type="term" value="F:magnesium ion binding"/>
    <property type="evidence" value="ECO:0007669"/>
    <property type="project" value="InterPro"/>
</dbReference>
<reference evidence="20 21" key="2">
    <citation type="journal article" date="2021" name="Curr. Genet.">
        <title>Genetic response to nitrogen starvation in the aggressive Eucalyptus foliar pathogen Teratosphaeria destructans.</title>
        <authorList>
            <person name="Havenga M."/>
            <person name="Wingfield B.D."/>
            <person name="Wingfield M.J."/>
            <person name="Dreyer L.L."/>
            <person name="Roets F."/>
            <person name="Aylward J."/>
        </authorList>
    </citation>
    <scope>NUCLEOTIDE SEQUENCE [LARGE SCALE GENOMIC DNA]</scope>
    <source>
        <strain evidence="20">CMW44962</strain>
    </source>
</reference>
<keyword evidence="21" id="KW-1185">Reference proteome</keyword>